<dbReference type="AlphaFoldDB" id="A0A810PYL4"/>
<accession>A0A810PYL4</accession>
<dbReference type="Gene3D" id="3.40.190.10">
    <property type="entry name" value="Periplasmic binding protein-like II"/>
    <property type="match status" value="2"/>
</dbReference>
<dbReference type="GO" id="GO:0019808">
    <property type="term" value="F:polyamine binding"/>
    <property type="evidence" value="ECO:0007669"/>
    <property type="project" value="InterPro"/>
</dbReference>
<evidence type="ECO:0000256" key="6">
    <source>
        <dbReference type="SAM" id="SignalP"/>
    </source>
</evidence>
<keyword evidence="2" id="KW-0813">Transport</keyword>
<evidence type="ECO:0000256" key="5">
    <source>
        <dbReference type="PIRSR" id="PIRSR019574-1"/>
    </source>
</evidence>
<dbReference type="PANTHER" id="PTHR30222">
    <property type="entry name" value="SPERMIDINE/PUTRESCINE-BINDING PERIPLASMIC PROTEIN"/>
    <property type="match status" value="1"/>
</dbReference>
<dbReference type="EMBL" id="AP023415">
    <property type="protein sequence ID" value="BCK78766.1"/>
    <property type="molecule type" value="Genomic_DNA"/>
</dbReference>
<feature type="binding site" evidence="5">
    <location>
        <position position="84"/>
    </location>
    <ligand>
        <name>spermidine</name>
        <dbReference type="ChEBI" id="CHEBI:57834"/>
    </ligand>
</feature>
<dbReference type="PANTHER" id="PTHR30222:SF17">
    <property type="entry name" value="SPERMIDINE_PUTRESCINE-BINDING PERIPLASMIC PROTEIN"/>
    <property type="match status" value="1"/>
</dbReference>
<dbReference type="CDD" id="cd13590">
    <property type="entry name" value="PBP2_PotD_PotF_like"/>
    <property type="match status" value="1"/>
</dbReference>
<protein>
    <submittedName>
        <fullName evidence="7">Spermidine/putrescine ABC transporter substrate-binding protein</fullName>
    </submittedName>
</protein>
<keyword evidence="4" id="KW-0574">Periplasm</keyword>
<sequence length="352" mass="39452">MKKIAILLLALLLALPLTGCQGGQTGHSINVYNWGEYIDESIFDDFEAETGIHVNYKTFANNEMLYSAIKGGGNSYDVIIPSDYMVARMGEEGLLMELDYSKIPNAENIDPRYLNPAYDTEQKYSLPYMWGTTGIIYNTTMVDKAPTSWMDLFTTDLKGQVLIFDNPRDCIGLALIALGYSVNTTDKDQIAEATDLLIKQKEDGIVQAYVMDQIFDKMINNEAAMGTYYAGDYLTMVEENPDLAFVQPEEGSNLFADAMCIPTCSKNYEDALAFINFMCRDDIVLRNCDETGYSSPSATALEEMDEEMATDPVAYPGEDILNKAEIFGGLPEETLTFYDHEWIRICLAKVKY</sequence>
<evidence type="ECO:0000256" key="2">
    <source>
        <dbReference type="ARBA" id="ARBA00022448"/>
    </source>
</evidence>
<dbReference type="SUPFAM" id="SSF53850">
    <property type="entry name" value="Periplasmic binding protein-like II"/>
    <property type="match status" value="1"/>
</dbReference>
<comment type="subcellular location">
    <subcellularLocation>
        <location evidence="1">Periplasm</location>
    </subcellularLocation>
</comment>
<organism evidence="7 8">
    <name type="scientific">Vescimonas fastidiosa</name>
    <dbReference type="NCBI Taxonomy" id="2714353"/>
    <lineage>
        <taxon>Bacteria</taxon>
        <taxon>Bacillati</taxon>
        <taxon>Bacillota</taxon>
        <taxon>Clostridia</taxon>
        <taxon>Eubacteriales</taxon>
        <taxon>Oscillospiraceae</taxon>
        <taxon>Vescimonas</taxon>
    </lineage>
</organism>
<dbReference type="InterPro" id="IPR001188">
    <property type="entry name" value="Sperm_putr-bd"/>
</dbReference>
<dbReference type="PIRSF" id="PIRSF019574">
    <property type="entry name" value="Periplasmic_polyamine_BP"/>
    <property type="match status" value="1"/>
</dbReference>
<name>A0A810PYL4_9FIRM</name>
<feature type="signal peptide" evidence="6">
    <location>
        <begin position="1"/>
        <end position="19"/>
    </location>
</feature>
<keyword evidence="8" id="KW-1185">Reference proteome</keyword>
<dbReference type="Pfam" id="PF13416">
    <property type="entry name" value="SBP_bac_8"/>
    <property type="match status" value="1"/>
</dbReference>
<dbReference type="RefSeq" id="WP_212819748.1">
    <property type="nucleotide sequence ID" value="NZ_AP023415.1"/>
</dbReference>
<dbReference type="InterPro" id="IPR006059">
    <property type="entry name" value="SBP"/>
</dbReference>
<dbReference type="Proteomes" id="UP000681343">
    <property type="component" value="Chromosome"/>
</dbReference>
<dbReference type="GO" id="GO:0042597">
    <property type="term" value="C:periplasmic space"/>
    <property type="evidence" value="ECO:0007669"/>
    <property type="project" value="UniProtKB-SubCell"/>
</dbReference>
<feature type="chain" id="PRO_5038592684" evidence="6">
    <location>
        <begin position="20"/>
        <end position="352"/>
    </location>
</feature>
<keyword evidence="3 6" id="KW-0732">Signal</keyword>
<evidence type="ECO:0000256" key="3">
    <source>
        <dbReference type="ARBA" id="ARBA00022729"/>
    </source>
</evidence>
<reference evidence="7" key="1">
    <citation type="submission" date="2020-09" db="EMBL/GenBank/DDBJ databases">
        <title>New species isolated from human feces.</title>
        <authorList>
            <person name="Kitahara M."/>
            <person name="Shigeno Y."/>
            <person name="Shime M."/>
            <person name="Matsumoto Y."/>
            <person name="Nakamura S."/>
            <person name="Motooka D."/>
            <person name="Fukuoka S."/>
            <person name="Nishikawa H."/>
            <person name="Benno Y."/>
        </authorList>
    </citation>
    <scope>NUCLEOTIDE SEQUENCE</scope>
    <source>
        <strain evidence="7">MM35</strain>
    </source>
</reference>
<evidence type="ECO:0000256" key="4">
    <source>
        <dbReference type="ARBA" id="ARBA00022764"/>
    </source>
</evidence>
<dbReference type="KEGG" id="vfa:MM35RIKEN_09580"/>
<feature type="binding site" evidence="5">
    <location>
        <position position="36"/>
    </location>
    <ligand>
        <name>spermidine</name>
        <dbReference type="ChEBI" id="CHEBI:57834"/>
    </ligand>
</feature>
<dbReference type="GO" id="GO:0015846">
    <property type="term" value="P:polyamine transport"/>
    <property type="evidence" value="ECO:0007669"/>
    <property type="project" value="InterPro"/>
</dbReference>
<gene>
    <name evidence="7" type="primary">potD</name>
    <name evidence="7" type="ORF">MM35RIKEN_09580</name>
</gene>
<evidence type="ECO:0000313" key="7">
    <source>
        <dbReference type="EMBL" id="BCK78766.1"/>
    </source>
</evidence>
<evidence type="ECO:0000313" key="8">
    <source>
        <dbReference type="Proteomes" id="UP000681343"/>
    </source>
</evidence>
<evidence type="ECO:0000256" key="1">
    <source>
        <dbReference type="ARBA" id="ARBA00004418"/>
    </source>
</evidence>
<proteinExistence type="predicted"/>
<dbReference type="PRINTS" id="PR00909">
    <property type="entry name" value="SPERMDNBNDNG"/>
</dbReference>